<evidence type="ECO:0008006" key="4">
    <source>
        <dbReference type="Google" id="ProtNLM"/>
    </source>
</evidence>
<feature type="transmembrane region" description="Helical" evidence="1">
    <location>
        <begin position="38"/>
        <end position="59"/>
    </location>
</feature>
<dbReference type="RefSeq" id="WP_122196157.1">
    <property type="nucleotide sequence ID" value="NZ_JBHSKC010000002.1"/>
</dbReference>
<keyword evidence="1" id="KW-0812">Transmembrane</keyword>
<proteinExistence type="predicted"/>
<keyword evidence="1" id="KW-1133">Transmembrane helix</keyword>
<keyword evidence="3" id="KW-1185">Reference proteome</keyword>
<dbReference type="InterPro" id="IPR047789">
    <property type="entry name" value="CU044_5270-like"/>
</dbReference>
<dbReference type="AlphaFoldDB" id="A0A3M2LYI7"/>
<dbReference type="NCBIfam" id="NF038083">
    <property type="entry name" value="CU044_5270_fam"/>
    <property type="match status" value="1"/>
</dbReference>
<accession>A0A3M2LYI7</accession>
<keyword evidence="1" id="KW-0472">Membrane</keyword>
<evidence type="ECO:0000313" key="2">
    <source>
        <dbReference type="EMBL" id="RMI41990.1"/>
    </source>
</evidence>
<protein>
    <recommendedName>
        <fullName evidence="4">CU044_5270 family protein</fullName>
    </recommendedName>
</protein>
<sequence>MNDMMPPSRRDLVEHDAVRDQLLRETRQMPTRARSPRLILGGLAATLVAGAAATAIAVVPSGGGGQPTIAPVAATEVLDRASKAAGGLPDFKPRADQYLYMLSKSRQRPEGEAQGRTVSRVDWRSADGRHAGLTSGGDLGRDLWLCENSREYEEMLTKSKAAGIVRPKVDLAKPPQGCHSAPVMLSGLPTTVQGMRSWLYKNSRGGNPADVQAFITLSDTLLTRYVRPSSLALMFKAAGAIPGVTVTRNVTDLAGRKGIAVGQTFDGRRLELIFDVKSYRYLGYRQFVSHKDSHAFPAGPKADVTPSADARYPDGTELYSYALLKVAVTDKVKQTPR</sequence>
<comment type="caution">
    <text evidence="2">The sequence shown here is derived from an EMBL/GenBank/DDBJ whole genome shotgun (WGS) entry which is preliminary data.</text>
</comment>
<evidence type="ECO:0000256" key="1">
    <source>
        <dbReference type="SAM" id="Phobius"/>
    </source>
</evidence>
<dbReference type="EMBL" id="RFFG01000037">
    <property type="protein sequence ID" value="RMI41990.1"/>
    <property type="molecule type" value="Genomic_DNA"/>
</dbReference>
<gene>
    <name evidence="2" type="ORF">EBO15_21180</name>
</gene>
<organism evidence="2 3">
    <name type="scientific">Actinomadura harenae</name>
    <dbReference type="NCBI Taxonomy" id="2483351"/>
    <lineage>
        <taxon>Bacteria</taxon>
        <taxon>Bacillati</taxon>
        <taxon>Actinomycetota</taxon>
        <taxon>Actinomycetes</taxon>
        <taxon>Streptosporangiales</taxon>
        <taxon>Thermomonosporaceae</taxon>
        <taxon>Actinomadura</taxon>
    </lineage>
</organism>
<reference evidence="2 3" key="1">
    <citation type="submission" date="2018-10" db="EMBL/GenBank/DDBJ databases">
        <title>Isolation from soil.</title>
        <authorList>
            <person name="Hu J."/>
        </authorList>
    </citation>
    <scope>NUCLEOTIDE SEQUENCE [LARGE SCALE GENOMIC DNA]</scope>
    <source>
        <strain evidence="2 3">NEAU-Ht49</strain>
    </source>
</reference>
<dbReference type="Proteomes" id="UP000282674">
    <property type="component" value="Unassembled WGS sequence"/>
</dbReference>
<evidence type="ECO:0000313" key="3">
    <source>
        <dbReference type="Proteomes" id="UP000282674"/>
    </source>
</evidence>
<name>A0A3M2LYI7_9ACTN</name>